<evidence type="ECO:0000256" key="3">
    <source>
        <dbReference type="SAM" id="Coils"/>
    </source>
</evidence>
<name>A0A316UY10_9BASI</name>
<sequence length="631" mass="66456">MVPTNTLFTRALSAPLDLIDELAKSNTPADLPQAVGQAFEEAFGDRESRSRVPFLTAKNAESLVGKTVRWRAMVQDNSLGNEIVLAMMPPSGSHGPRNALYGGDSLISPDDASDDAEASLSSDAFTSPKQEDLSERAVVYACSLPGRSAWATQADASYSALEQGATALENAAATSTSSFSTSSWRGIKSKLPLSDDEEATGVILKIYDLAAAEALQVSDVVDVVGILDRSNMPNAEWASSGAPSSSSSSSCPPAAQLHPALHVVLMEMSEDVWSSSRSKKDAADLASSAAGLSVSGDVDPPTSARTSLISALSQHLHGDVFAAEWALLASIASIHTRKAPFSLGHLSLRLLMPASDSDDGSSDLESFLSSVLPSVAPLDVTLKDLNAAHVRLAPRASSNDADEGLGLLSGRLQLPKGTTLLVRESMSEGQLSSHGLENLQALQGVLKSQSLGYVFPYSPSPYALPVDLATIVVSEGAEMPGGEGKGKRRAAATGGLVETDVEVAVQAGSRQADEGSSSTSGASLPSLRRHLLQSRRLARTLRVSESVAQSIQADFVSSRSSSRATSSQEDLLRRMDVARLVAASQLKDELSFEDYKRAKEMDEQRLVRLQERKEEVKRGAAQGAGPAAVSR</sequence>
<feature type="compositionally biased region" description="Low complexity" evidence="4">
    <location>
        <begin position="515"/>
        <end position="526"/>
    </location>
</feature>
<dbReference type="GeneID" id="37030772"/>
<comment type="subcellular location">
    <subcellularLocation>
        <location evidence="1">Nucleus</location>
    </subcellularLocation>
</comment>
<protein>
    <submittedName>
        <fullName evidence="5">Uncharacterized protein</fullName>
    </submittedName>
</protein>
<feature type="region of interest" description="Disordered" evidence="4">
    <location>
        <begin position="507"/>
        <end position="526"/>
    </location>
</feature>
<dbReference type="STRING" id="1569628.A0A316UY10"/>
<dbReference type="GO" id="GO:0003682">
    <property type="term" value="F:chromatin binding"/>
    <property type="evidence" value="ECO:0007669"/>
    <property type="project" value="TreeGrafter"/>
</dbReference>
<evidence type="ECO:0000313" key="6">
    <source>
        <dbReference type="Proteomes" id="UP000245884"/>
    </source>
</evidence>
<keyword evidence="3" id="KW-0175">Coiled coil</keyword>
<dbReference type="GO" id="GO:0006261">
    <property type="term" value="P:DNA-templated DNA replication"/>
    <property type="evidence" value="ECO:0007669"/>
    <property type="project" value="TreeGrafter"/>
</dbReference>
<evidence type="ECO:0000313" key="5">
    <source>
        <dbReference type="EMBL" id="PWN30189.1"/>
    </source>
</evidence>
<evidence type="ECO:0000256" key="1">
    <source>
        <dbReference type="ARBA" id="ARBA00004123"/>
    </source>
</evidence>
<feature type="region of interest" description="Disordered" evidence="4">
    <location>
        <begin position="95"/>
        <end position="128"/>
    </location>
</feature>
<dbReference type="EMBL" id="KZ819662">
    <property type="protein sequence ID" value="PWN30189.1"/>
    <property type="molecule type" value="Genomic_DNA"/>
</dbReference>
<dbReference type="RefSeq" id="XP_025364801.1">
    <property type="nucleotide sequence ID" value="XM_025508949.1"/>
</dbReference>
<dbReference type="GO" id="GO:0005634">
    <property type="term" value="C:nucleus"/>
    <property type="evidence" value="ECO:0007669"/>
    <property type="project" value="UniProtKB-SubCell"/>
</dbReference>
<reference evidence="5 6" key="1">
    <citation type="journal article" date="2018" name="Mol. Biol. Evol.">
        <title>Broad Genomic Sampling Reveals a Smut Pathogenic Ancestry of the Fungal Clade Ustilaginomycotina.</title>
        <authorList>
            <person name="Kijpornyongpan T."/>
            <person name="Mondo S.J."/>
            <person name="Barry K."/>
            <person name="Sandor L."/>
            <person name="Lee J."/>
            <person name="Lipzen A."/>
            <person name="Pangilinan J."/>
            <person name="LaButti K."/>
            <person name="Hainaut M."/>
            <person name="Henrissat B."/>
            <person name="Grigoriev I.V."/>
            <person name="Spatafora J.W."/>
            <person name="Aime M.C."/>
        </authorList>
    </citation>
    <scope>NUCLEOTIDE SEQUENCE [LARGE SCALE GENOMIC DNA]</scope>
    <source>
        <strain evidence="5 6">MCA 5214</strain>
    </source>
</reference>
<gene>
    <name evidence="5" type="ORF">BDZ90DRAFT_276673</name>
</gene>
<evidence type="ECO:0000256" key="2">
    <source>
        <dbReference type="ARBA" id="ARBA00023242"/>
    </source>
</evidence>
<dbReference type="InterPro" id="IPR019140">
    <property type="entry name" value="MCM_complex-bd"/>
</dbReference>
<dbReference type="OrthoDB" id="329666at2759"/>
<evidence type="ECO:0000256" key="4">
    <source>
        <dbReference type="SAM" id="MobiDB-lite"/>
    </source>
</evidence>
<accession>A0A316UY10</accession>
<proteinExistence type="predicted"/>
<dbReference type="Pfam" id="PF09739">
    <property type="entry name" value="MCM_bind"/>
    <property type="match status" value="2"/>
</dbReference>
<keyword evidence="6" id="KW-1185">Reference proteome</keyword>
<dbReference type="Proteomes" id="UP000245884">
    <property type="component" value="Unassembled WGS sequence"/>
</dbReference>
<feature type="coiled-coil region" evidence="3">
    <location>
        <begin position="592"/>
        <end position="619"/>
    </location>
</feature>
<keyword evidence="2" id="KW-0539">Nucleus</keyword>
<dbReference type="PANTHER" id="PTHR13489">
    <property type="entry name" value="MINI-CHROMOSOME MAINTENANCE COMPLEX-BINDING PROTEIN"/>
    <property type="match status" value="1"/>
</dbReference>
<dbReference type="PANTHER" id="PTHR13489:SF0">
    <property type="entry name" value="MINI-CHROMOSOME MAINTENANCE COMPLEX-BINDING PROTEIN"/>
    <property type="match status" value="1"/>
</dbReference>
<organism evidence="5 6">
    <name type="scientific">Jaminaea rosea</name>
    <dbReference type="NCBI Taxonomy" id="1569628"/>
    <lineage>
        <taxon>Eukaryota</taxon>
        <taxon>Fungi</taxon>
        <taxon>Dikarya</taxon>
        <taxon>Basidiomycota</taxon>
        <taxon>Ustilaginomycotina</taxon>
        <taxon>Exobasidiomycetes</taxon>
        <taxon>Microstromatales</taxon>
        <taxon>Microstromatales incertae sedis</taxon>
        <taxon>Jaminaea</taxon>
    </lineage>
</organism>
<dbReference type="AlphaFoldDB" id="A0A316UY10"/>